<evidence type="ECO:0000256" key="2">
    <source>
        <dbReference type="PROSITE-ProRule" id="PRU00335"/>
    </source>
</evidence>
<dbReference type="EMBL" id="PKIB01000004">
    <property type="protein sequence ID" value="PLA53905.1"/>
    <property type="molecule type" value="Genomic_DNA"/>
</dbReference>
<dbReference type="InterPro" id="IPR050624">
    <property type="entry name" value="HTH-type_Tx_Regulator"/>
</dbReference>
<evidence type="ECO:0000256" key="1">
    <source>
        <dbReference type="ARBA" id="ARBA00023125"/>
    </source>
</evidence>
<organism evidence="4 5">
    <name type="scientific">Streptococcus macedonicus</name>
    <name type="common">Streptococcus gallolyticus macedonicus</name>
    <dbReference type="NCBI Taxonomy" id="59310"/>
    <lineage>
        <taxon>Bacteria</taxon>
        <taxon>Bacillati</taxon>
        <taxon>Bacillota</taxon>
        <taxon>Bacilli</taxon>
        <taxon>Lactobacillales</taxon>
        <taxon>Streptococcaceae</taxon>
        <taxon>Streptococcus</taxon>
    </lineage>
</organism>
<sequence length="231" mass="27290">MLLILLTYFLLIWTQCSKIMIKYIIQRYKIISRQKKEFLDTLSKSVQKIFIMTNDNRRANTKKAIQEAMVTLLKTESFDDITTIKISKEAGISRSSFYTHYKDKFELIDSCQRTLFNQVEYIFEKHEGNKKQAFLEIFEFLKREQLLSALISANGTREFQAFIVNKVRIFINTDFQNRFGREELSPVEKEYSSIYFAYAFFGLCQSWIANGKKESPRQMTNLILKLLPLSL</sequence>
<dbReference type="PANTHER" id="PTHR43479:SF7">
    <property type="entry name" value="TETR-FAMILY TRANSCRIPTIONAL REGULATOR"/>
    <property type="match status" value="1"/>
</dbReference>
<keyword evidence="1 2" id="KW-0238">DNA-binding</keyword>
<dbReference type="InterPro" id="IPR001647">
    <property type="entry name" value="HTH_TetR"/>
</dbReference>
<name>A0A2I1YGC0_STRMC</name>
<reference evidence="4 5" key="1">
    <citation type="submission" date="2017-12" db="EMBL/GenBank/DDBJ databases">
        <title>Phylogenetic diversity of female urinary microbiome.</title>
        <authorList>
            <person name="Thomas-White K."/>
            <person name="Wolfe A.J."/>
        </authorList>
    </citation>
    <scope>NUCLEOTIDE SEQUENCE [LARGE SCALE GENOMIC DNA]</scope>
    <source>
        <strain evidence="4 5">UMB0733</strain>
    </source>
</reference>
<dbReference type="GO" id="GO:0003677">
    <property type="term" value="F:DNA binding"/>
    <property type="evidence" value="ECO:0007669"/>
    <property type="project" value="UniProtKB-UniRule"/>
</dbReference>
<dbReference type="InterPro" id="IPR009057">
    <property type="entry name" value="Homeodomain-like_sf"/>
</dbReference>
<evidence type="ECO:0000313" key="4">
    <source>
        <dbReference type="EMBL" id="PLA53905.1"/>
    </source>
</evidence>
<dbReference type="AlphaFoldDB" id="A0A2I1YGC0"/>
<dbReference type="InterPro" id="IPR039532">
    <property type="entry name" value="TetR_C_Firmicutes"/>
</dbReference>
<feature type="DNA-binding region" description="H-T-H motif" evidence="2">
    <location>
        <begin position="82"/>
        <end position="101"/>
    </location>
</feature>
<protein>
    <submittedName>
        <fullName evidence="4">TetR/AcrR family transcriptional regulator</fullName>
    </submittedName>
</protein>
<dbReference type="Proteomes" id="UP000235073">
    <property type="component" value="Unassembled WGS sequence"/>
</dbReference>
<dbReference type="PROSITE" id="PS50977">
    <property type="entry name" value="HTH_TETR_2"/>
    <property type="match status" value="1"/>
</dbReference>
<evidence type="ECO:0000313" key="5">
    <source>
        <dbReference type="Proteomes" id="UP000235073"/>
    </source>
</evidence>
<gene>
    <name evidence="4" type="ORF">CYK21_06555</name>
</gene>
<accession>A0A2I1YGC0</accession>
<proteinExistence type="predicted"/>
<dbReference type="Gene3D" id="1.10.357.10">
    <property type="entry name" value="Tetracycline Repressor, domain 2"/>
    <property type="match status" value="1"/>
</dbReference>
<evidence type="ECO:0000259" key="3">
    <source>
        <dbReference type="PROSITE" id="PS50977"/>
    </source>
</evidence>
<dbReference type="Pfam" id="PF00440">
    <property type="entry name" value="TetR_N"/>
    <property type="match status" value="1"/>
</dbReference>
<dbReference type="Pfam" id="PF14278">
    <property type="entry name" value="TetR_C_8"/>
    <property type="match status" value="1"/>
</dbReference>
<feature type="domain" description="HTH tetR-type" evidence="3">
    <location>
        <begin position="59"/>
        <end position="119"/>
    </location>
</feature>
<dbReference type="SUPFAM" id="SSF46689">
    <property type="entry name" value="Homeodomain-like"/>
    <property type="match status" value="1"/>
</dbReference>
<comment type="caution">
    <text evidence="4">The sequence shown here is derived from an EMBL/GenBank/DDBJ whole genome shotgun (WGS) entry which is preliminary data.</text>
</comment>
<dbReference type="PANTHER" id="PTHR43479">
    <property type="entry name" value="ACREF/ENVCD OPERON REPRESSOR-RELATED"/>
    <property type="match status" value="1"/>
</dbReference>